<reference evidence="4" key="1">
    <citation type="journal article" date="2013" name="Nature">
        <title>Pan genome of the phytoplankton Emiliania underpins its global distribution.</title>
        <authorList>
            <person name="Read B.A."/>
            <person name="Kegel J."/>
            <person name="Klute M.J."/>
            <person name="Kuo A."/>
            <person name="Lefebvre S.C."/>
            <person name="Maumus F."/>
            <person name="Mayer C."/>
            <person name="Miller J."/>
            <person name="Monier A."/>
            <person name="Salamov A."/>
            <person name="Young J."/>
            <person name="Aguilar M."/>
            <person name="Claverie J.M."/>
            <person name="Frickenhaus S."/>
            <person name="Gonzalez K."/>
            <person name="Herman E.K."/>
            <person name="Lin Y.C."/>
            <person name="Napier J."/>
            <person name="Ogata H."/>
            <person name="Sarno A.F."/>
            <person name="Shmutz J."/>
            <person name="Schroeder D."/>
            <person name="de Vargas C."/>
            <person name="Verret F."/>
            <person name="von Dassow P."/>
            <person name="Valentin K."/>
            <person name="Van de Peer Y."/>
            <person name="Wheeler G."/>
            <person name="Dacks J.B."/>
            <person name="Delwiche C.F."/>
            <person name="Dyhrman S.T."/>
            <person name="Glockner G."/>
            <person name="John U."/>
            <person name="Richards T."/>
            <person name="Worden A.Z."/>
            <person name="Zhang X."/>
            <person name="Grigoriev I.V."/>
            <person name="Allen A.E."/>
            <person name="Bidle K."/>
            <person name="Borodovsky M."/>
            <person name="Bowler C."/>
            <person name="Brownlee C."/>
            <person name="Cock J.M."/>
            <person name="Elias M."/>
            <person name="Gladyshev V.N."/>
            <person name="Groth M."/>
            <person name="Guda C."/>
            <person name="Hadaegh A."/>
            <person name="Iglesias-Rodriguez M.D."/>
            <person name="Jenkins J."/>
            <person name="Jones B.M."/>
            <person name="Lawson T."/>
            <person name="Leese F."/>
            <person name="Lindquist E."/>
            <person name="Lobanov A."/>
            <person name="Lomsadze A."/>
            <person name="Malik S.B."/>
            <person name="Marsh M.E."/>
            <person name="Mackinder L."/>
            <person name="Mock T."/>
            <person name="Mueller-Roeber B."/>
            <person name="Pagarete A."/>
            <person name="Parker M."/>
            <person name="Probert I."/>
            <person name="Quesneville H."/>
            <person name="Raines C."/>
            <person name="Rensing S.A."/>
            <person name="Riano-Pachon D.M."/>
            <person name="Richier S."/>
            <person name="Rokitta S."/>
            <person name="Shiraiwa Y."/>
            <person name="Soanes D.M."/>
            <person name="van der Giezen M."/>
            <person name="Wahlund T.M."/>
            <person name="Williams B."/>
            <person name="Wilson W."/>
            <person name="Wolfe G."/>
            <person name="Wurch L.L."/>
        </authorList>
    </citation>
    <scope>NUCLEOTIDE SEQUENCE</scope>
</reference>
<dbReference type="AlphaFoldDB" id="A0A0D3KKH3"/>
<dbReference type="InterPro" id="IPR036871">
    <property type="entry name" value="PX_dom_sf"/>
</dbReference>
<evidence type="ECO:0000256" key="2">
    <source>
        <dbReference type="SAM" id="Phobius"/>
    </source>
</evidence>
<dbReference type="HOGENOM" id="CLU_1216706_0_0_1"/>
<dbReference type="GO" id="GO:0035091">
    <property type="term" value="F:phosphatidylinositol binding"/>
    <property type="evidence" value="ECO:0007669"/>
    <property type="project" value="InterPro"/>
</dbReference>
<evidence type="ECO:0000313" key="4">
    <source>
        <dbReference type="Proteomes" id="UP000013827"/>
    </source>
</evidence>
<keyword evidence="2" id="KW-0812">Transmembrane</keyword>
<accession>A0A0D3KKH3</accession>
<dbReference type="GeneID" id="17281528"/>
<name>A0A0D3KKH3_EMIH1</name>
<evidence type="ECO:0000313" key="3">
    <source>
        <dbReference type="EnsemblProtists" id="EOD36258"/>
    </source>
</evidence>
<dbReference type="EnsemblProtists" id="EOD36258">
    <property type="protein sequence ID" value="EOD36258"/>
    <property type="gene ID" value="EMIHUDRAFT_226550"/>
</dbReference>
<feature type="region of interest" description="Disordered" evidence="1">
    <location>
        <begin position="164"/>
        <end position="185"/>
    </location>
</feature>
<keyword evidence="4" id="KW-1185">Reference proteome</keyword>
<dbReference type="SUPFAM" id="SSF64268">
    <property type="entry name" value="PX domain"/>
    <property type="match status" value="1"/>
</dbReference>
<dbReference type="RefSeq" id="XP_005788687.1">
    <property type="nucleotide sequence ID" value="XM_005788630.1"/>
</dbReference>
<dbReference type="Gene3D" id="3.30.1520.10">
    <property type="entry name" value="Phox-like domain"/>
    <property type="match status" value="1"/>
</dbReference>
<keyword evidence="2" id="KW-0472">Membrane</keyword>
<keyword evidence="2" id="KW-1133">Transmembrane helix</keyword>
<proteinExistence type="predicted"/>
<protein>
    <recommendedName>
        <fullName evidence="5">PX domain-containing protein</fullName>
    </recommendedName>
</protein>
<evidence type="ECO:0000256" key="1">
    <source>
        <dbReference type="SAM" id="MobiDB-lite"/>
    </source>
</evidence>
<dbReference type="KEGG" id="ehx:EMIHUDRAFT_226550"/>
<dbReference type="CDD" id="cd06093">
    <property type="entry name" value="PX_domain"/>
    <property type="match status" value="1"/>
</dbReference>
<sequence length="228" mass="24325">MACSVLVEGHDVAGEARPYAVYRLLVVEDGREWRIRRRWNDLRILVADLNEKHGKELRESGVTIPKFSSHGFRLAHQMLELKFLNSRAAAMQSLLHAYISALPISLLSSTGPEPLLCFLSADLPDAGVQPTPAATPRATVSAAAGWGGVDELLSIPEGGLAQAATRALSERSDDDARLPSPPKVAPPTAPVKGVLVAEAAPAPALAIWLIWSAVVLVPVLALAARQML</sequence>
<organism evidence="3 4">
    <name type="scientific">Emiliania huxleyi (strain CCMP1516)</name>
    <dbReference type="NCBI Taxonomy" id="280463"/>
    <lineage>
        <taxon>Eukaryota</taxon>
        <taxon>Haptista</taxon>
        <taxon>Haptophyta</taxon>
        <taxon>Prymnesiophyceae</taxon>
        <taxon>Isochrysidales</taxon>
        <taxon>Noelaerhabdaceae</taxon>
        <taxon>Emiliania</taxon>
    </lineage>
</organism>
<evidence type="ECO:0008006" key="5">
    <source>
        <dbReference type="Google" id="ProtNLM"/>
    </source>
</evidence>
<feature type="transmembrane region" description="Helical" evidence="2">
    <location>
        <begin position="205"/>
        <end position="224"/>
    </location>
</feature>
<feature type="compositionally biased region" description="Basic and acidic residues" evidence="1">
    <location>
        <begin position="168"/>
        <end position="177"/>
    </location>
</feature>
<dbReference type="PaxDb" id="2903-EOD36258"/>
<dbReference type="Proteomes" id="UP000013827">
    <property type="component" value="Unassembled WGS sequence"/>
</dbReference>
<reference evidence="3" key="2">
    <citation type="submission" date="2024-10" db="UniProtKB">
        <authorList>
            <consortium name="EnsemblProtists"/>
        </authorList>
    </citation>
    <scope>IDENTIFICATION</scope>
</reference>